<feature type="compositionally biased region" description="Low complexity" evidence="1">
    <location>
        <begin position="65"/>
        <end position="90"/>
    </location>
</feature>
<organism evidence="3 4">
    <name type="scientific">Streptomyces hoynatensis</name>
    <dbReference type="NCBI Taxonomy" id="1141874"/>
    <lineage>
        <taxon>Bacteria</taxon>
        <taxon>Bacillati</taxon>
        <taxon>Actinomycetota</taxon>
        <taxon>Actinomycetes</taxon>
        <taxon>Kitasatosporales</taxon>
        <taxon>Streptomycetaceae</taxon>
        <taxon>Streptomyces</taxon>
    </lineage>
</organism>
<feature type="transmembrane region" description="Helical" evidence="2">
    <location>
        <begin position="168"/>
        <end position="191"/>
    </location>
</feature>
<evidence type="ECO:0000313" key="4">
    <source>
        <dbReference type="Proteomes" id="UP000272474"/>
    </source>
</evidence>
<keyword evidence="2" id="KW-0472">Membrane</keyword>
<proteinExistence type="predicted"/>
<dbReference type="Proteomes" id="UP000272474">
    <property type="component" value="Unassembled WGS sequence"/>
</dbReference>
<comment type="caution">
    <text evidence="3">The sequence shown here is derived from an EMBL/GenBank/DDBJ whole genome shotgun (WGS) entry which is preliminary data.</text>
</comment>
<keyword evidence="4" id="KW-1185">Reference proteome</keyword>
<feature type="region of interest" description="Disordered" evidence="1">
    <location>
        <begin position="196"/>
        <end position="229"/>
    </location>
</feature>
<name>A0A3A9Z1W4_9ACTN</name>
<feature type="transmembrane region" description="Helical" evidence="2">
    <location>
        <begin position="132"/>
        <end position="156"/>
    </location>
</feature>
<feature type="compositionally biased region" description="Acidic residues" evidence="1">
    <location>
        <begin position="9"/>
        <end position="26"/>
    </location>
</feature>
<protein>
    <recommendedName>
        <fullName evidence="5">DUF4190 domain-containing protein</fullName>
    </recommendedName>
</protein>
<accession>A0A3A9Z1W4</accession>
<feature type="compositionally biased region" description="Low complexity" evidence="1">
    <location>
        <begin position="38"/>
        <end position="53"/>
    </location>
</feature>
<feature type="compositionally biased region" description="Low complexity" evidence="1">
    <location>
        <begin position="100"/>
        <end position="110"/>
    </location>
</feature>
<feature type="region of interest" description="Disordered" evidence="1">
    <location>
        <begin position="1"/>
        <end position="121"/>
    </location>
</feature>
<dbReference type="EMBL" id="RBAL01000006">
    <property type="protein sequence ID" value="RKN42283.1"/>
    <property type="molecule type" value="Genomic_DNA"/>
</dbReference>
<evidence type="ECO:0000256" key="2">
    <source>
        <dbReference type="SAM" id="Phobius"/>
    </source>
</evidence>
<keyword evidence="2" id="KW-1133">Transmembrane helix</keyword>
<evidence type="ECO:0000313" key="3">
    <source>
        <dbReference type="EMBL" id="RKN42283.1"/>
    </source>
</evidence>
<keyword evidence="2" id="KW-0812">Transmembrane</keyword>
<evidence type="ECO:0008006" key="5">
    <source>
        <dbReference type="Google" id="ProtNLM"/>
    </source>
</evidence>
<sequence length="229" mass="22859">MSTPQPPDGLEEWPSPEEEEGAEEERAEAPRTPPPPSTLLGSLPGPGSAGASPAAPPQGVDLHKAPGALPSPGSSPGASPAAAPAAALPAAPWPQPAPQPAQGGWPAGAPRQTYGQGFPAAWPQPAPPVNGMAVAGLILSFFLFPAGLALGLLSLVRIDPRTERGRGLAIAAVAIASAWIVVLSVVFPIAVMHADDEDDGHSKTAAPGSSQVHERAMAAPAPGGAHPAR</sequence>
<evidence type="ECO:0000256" key="1">
    <source>
        <dbReference type="SAM" id="MobiDB-lite"/>
    </source>
</evidence>
<dbReference type="RefSeq" id="WP_120678882.1">
    <property type="nucleotide sequence ID" value="NZ_RBAL01000006.1"/>
</dbReference>
<feature type="compositionally biased region" description="Low complexity" evidence="1">
    <location>
        <begin position="217"/>
        <end position="229"/>
    </location>
</feature>
<reference evidence="3 4" key="1">
    <citation type="journal article" date="2014" name="Int. J. Syst. Evol. Microbiol.">
        <title>Streptomyces hoynatensis sp. nov., isolated from deep marine sediment.</title>
        <authorList>
            <person name="Veyisoglu A."/>
            <person name="Sahin N."/>
        </authorList>
    </citation>
    <scope>NUCLEOTIDE SEQUENCE [LARGE SCALE GENOMIC DNA]</scope>
    <source>
        <strain evidence="3 4">KCTC 29097</strain>
    </source>
</reference>
<dbReference type="AlphaFoldDB" id="A0A3A9Z1W4"/>
<gene>
    <name evidence="3" type="ORF">D7294_12595</name>
</gene>